<evidence type="ECO:0000256" key="1">
    <source>
        <dbReference type="SAM" id="MobiDB-lite"/>
    </source>
</evidence>
<keyword evidence="3" id="KW-1185">Reference proteome</keyword>
<gene>
    <name evidence="2" type="ORF">ODALV1_LOCUS19764</name>
</gene>
<reference evidence="2 3" key="1">
    <citation type="submission" date="2024-08" db="EMBL/GenBank/DDBJ databases">
        <authorList>
            <person name="Cucini C."/>
            <person name="Frati F."/>
        </authorList>
    </citation>
    <scope>NUCLEOTIDE SEQUENCE [LARGE SCALE GENOMIC DNA]</scope>
</reference>
<evidence type="ECO:0000313" key="2">
    <source>
        <dbReference type="EMBL" id="CAL8122358.1"/>
    </source>
</evidence>
<accession>A0ABP1RB73</accession>
<dbReference type="Proteomes" id="UP001642540">
    <property type="component" value="Unassembled WGS sequence"/>
</dbReference>
<dbReference type="EMBL" id="CAXLJM020000068">
    <property type="protein sequence ID" value="CAL8122358.1"/>
    <property type="molecule type" value="Genomic_DNA"/>
</dbReference>
<sequence>YMLLQQLAFSISLQYQQQGVKIVSSHQHQDRRRRQQKRRSLTRSGIHNNAEKEGLHKTDGTRKSLVYASKTCNKCVESKVIVSK</sequence>
<feature type="compositionally biased region" description="Basic residues" evidence="1">
    <location>
        <begin position="29"/>
        <end position="41"/>
    </location>
</feature>
<name>A0ABP1RB73_9HEXA</name>
<organism evidence="2 3">
    <name type="scientific">Orchesella dallaii</name>
    <dbReference type="NCBI Taxonomy" id="48710"/>
    <lineage>
        <taxon>Eukaryota</taxon>
        <taxon>Metazoa</taxon>
        <taxon>Ecdysozoa</taxon>
        <taxon>Arthropoda</taxon>
        <taxon>Hexapoda</taxon>
        <taxon>Collembola</taxon>
        <taxon>Entomobryomorpha</taxon>
        <taxon>Entomobryoidea</taxon>
        <taxon>Orchesellidae</taxon>
        <taxon>Orchesellinae</taxon>
        <taxon>Orchesella</taxon>
    </lineage>
</organism>
<feature type="non-terminal residue" evidence="2">
    <location>
        <position position="1"/>
    </location>
</feature>
<proteinExistence type="predicted"/>
<feature type="region of interest" description="Disordered" evidence="1">
    <location>
        <begin position="22"/>
        <end position="63"/>
    </location>
</feature>
<feature type="compositionally biased region" description="Basic and acidic residues" evidence="1">
    <location>
        <begin position="49"/>
        <end position="62"/>
    </location>
</feature>
<comment type="caution">
    <text evidence="2">The sequence shown here is derived from an EMBL/GenBank/DDBJ whole genome shotgun (WGS) entry which is preliminary data.</text>
</comment>
<protein>
    <submittedName>
        <fullName evidence="2">Uncharacterized protein</fullName>
    </submittedName>
</protein>
<evidence type="ECO:0000313" key="3">
    <source>
        <dbReference type="Proteomes" id="UP001642540"/>
    </source>
</evidence>